<sequence length="76" mass="8730">MQTRHHTEMAIIYVANKDLLTPLEYYTSAFPSPSKTSFSSRRIRHRGSCHQSSAKRSSSLSEMAIEIRPDRSNNLF</sequence>
<gene>
    <name evidence="2" type="ORF">HanXRQr2_Chr16g0765221</name>
</gene>
<feature type="compositionally biased region" description="Polar residues" evidence="1">
    <location>
        <begin position="30"/>
        <end position="40"/>
    </location>
</feature>
<reference evidence="2" key="2">
    <citation type="submission" date="2020-06" db="EMBL/GenBank/DDBJ databases">
        <title>Helianthus annuus Genome sequencing and assembly Release 2.</title>
        <authorList>
            <person name="Gouzy J."/>
            <person name="Langlade N."/>
            <person name="Munos S."/>
        </authorList>
    </citation>
    <scope>NUCLEOTIDE SEQUENCE</scope>
    <source>
        <tissue evidence="2">Leaves</tissue>
    </source>
</reference>
<dbReference type="AlphaFoldDB" id="A0A9K3DVE4"/>
<evidence type="ECO:0000313" key="2">
    <source>
        <dbReference type="EMBL" id="KAF5761449.1"/>
    </source>
</evidence>
<accession>A0A9K3DVE4</accession>
<feature type="compositionally biased region" description="Basic and acidic residues" evidence="1">
    <location>
        <begin position="65"/>
        <end position="76"/>
    </location>
</feature>
<keyword evidence="3" id="KW-1185">Reference proteome</keyword>
<evidence type="ECO:0000313" key="3">
    <source>
        <dbReference type="Proteomes" id="UP000215914"/>
    </source>
</evidence>
<organism evidence="2 3">
    <name type="scientific">Helianthus annuus</name>
    <name type="common">Common sunflower</name>
    <dbReference type="NCBI Taxonomy" id="4232"/>
    <lineage>
        <taxon>Eukaryota</taxon>
        <taxon>Viridiplantae</taxon>
        <taxon>Streptophyta</taxon>
        <taxon>Embryophyta</taxon>
        <taxon>Tracheophyta</taxon>
        <taxon>Spermatophyta</taxon>
        <taxon>Magnoliopsida</taxon>
        <taxon>eudicotyledons</taxon>
        <taxon>Gunneridae</taxon>
        <taxon>Pentapetalae</taxon>
        <taxon>asterids</taxon>
        <taxon>campanulids</taxon>
        <taxon>Asterales</taxon>
        <taxon>Asteraceae</taxon>
        <taxon>Asteroideae</taxon>
        <taxon>Heliantheae alliance</taxon>
        <taxon>Heliantheae</taxon>
        <taxon>Helianthus</taxon>
    </lineage>
</organism>
<evidence type="ECO:0000256" key="1">
    <source>
        <dbReference type="SAM" id="MobiDB-lite"/>
    </source>
</evidence>
<dbReference type="EMBL" id="MNCJ02000331">
    <property type="protein sequence ID" value="KAF5761449.1"/>
    <property type="molecule type" value="Genomic_DNA"/>
</dbReference>
<name>A0A9K3DVE4_HELAN</name>
<dbReference type="Proteomes" id="UP000215914">
    <property type="component" value="Unassembled WGS sequence"/>
</dbReference>
<feature type="compositionally biased region" description="Polar residues" evidence="1">
    <location>
        <begin position="49"/>
        <end position="61"/>
    </location>
</feature>
<reference evidence="2" key="1">
    <citation type="journal article" date="2017" name="Nature">
        <title>The sunflower genome provides insights into oil metabolism, flowering and Asterid evolution.</title>
        <authorList>
            <person name="Badouin H."/>
            <person name="Gouzy J."/>
            <person name="Grassa C.J."/>
            <person name="Murat F."/>
            <person name="Staton S.E."/>
            <person name="Cottret L."/>
            <person name="Lelandais-Briere C."/>
            <person name="Owens G.L."/>
            <person name="Carrere S."/>
            <person name="Mayjonade B."/>
            <person name="Legrand L."/>
            <person name="Gill N."/>
            <person name="Kane N.C."/>
            <person name="Bowers J.E."/>
            <person name="Hubner S."/>
            <person name="Bellec A."/>
            <person name="Berard A."/>
            <person name="Berges H."/>
            <person name="Blanchet N."/>
            <person name="Boniface M.C."/>
            <person name="Brunel D."/>
            <person name="Catrice O."/>
            <person name="Chaidir N."/>
            <person name="Claudel C."/>
            <person name="Donnadieu C."/>
            <person name="Faraut T."/>
            <person name="Fievet G."/>
            <person name="Helmstetter N."/>
            <person name="King M."/>
            <person name="Knapp S.J."/>
            <person name="Lai Z."/>
            <person name="Le Paslier M.C."/>
            <person name="Lippi Y."/>
            <person name="Lorenzon L."/>
            <person name="Mandel J.R."/>
            <person name="Marage G."/>
            <person name="Marchand G."/>
            <person name="Marquand E."/>
            <person name="Bret-Mestries E."/>
            <person name="Morien E."/>
            <person name="Nambeesan S."/>
            <person name="Nguyen T."/>
            <person name="Pegot-Espagnet P."/>
            <person name="Pouilly N."/>
            <person name="Raftis F."/>
            <person name="Sallet E."/>
            <person name="Schiex T."/>
            <person name="Thomas J."/>
            <person name="Vandecasteele C."/>
            <person name="Vares D."/>
            <person name="Vear F."/>
            <person name="Vautrin S."/>
            <person name="Crespi M."/>
            <person name="Mangin B."/>
            <person name="Burke J.M."/>
            <person name="Salse J."/>
            <person name="Munos S."/>
            <person name="Vincourt P."/>
            <person name="Rieseberg L.H."/>
            <person name="Langlade N.B."/>
        </authorList>
    </citation>
    <scope>NUCLEOTIDE SEQUENCE</scope>
    <source>
        <tissue evidence="2">Leaves</tissue>
    </source>
</reference>
<feature type="region of interest" description="Disordered" evidence="1">
    <location>
        <begin position="30"/>
        <end position="76"/>
    </location>
</feature>
<comment type="caution">
    <text evidence="2">The sequence shown here is derived from an EMBL/GenBank/DDBJ whole genome shotgun (WGS) entry which is preliminary data.</text>
</comment>
<protein>
    <submittedName>
        <fullName evidence="2">Uncharacterized protein</fullName>
    </submittedName>
</protein>
<proteinExistence type="predicted"/>
<dbReference type="Gramene" id="mRNA:HanXRQr2_Chr16g0765221">
    <property type="protein sequence ID" value="CDS:HanXRQr2_Chr16g0765221.1"/>
    <property type="gene ID" value="HanXRQr2_Chr16g0765221"/>
</dbReference>